<evidence type="ECO:0000256" key="2">
    <source>
        <dbReference type="ARBA" id="ARBA00023315"/>
    </source>
</evidence>
<sequence>MHIEKAQLADIETLAELIMAFNAEEGIQNALIDVMYALIDSFKHPTLVASYFAYHEQQIIGYFHLTYTYSFEYLGVQAILDELFLKPAFRAQGLATELLNLAALEAKQNGANHLAGIISEQKPWLLKFYTHHGFKTLPYKPFTKRL</sequence>
<evidence type="ECO:0000256" key="1">
    <source>
        <dbReference type="ARBA" id="ARBA00022679"/>
    </source>
</evidence>
<dbReference type="InterPro" id="IPR050832">
    <property type="entry name" value="Bact_Acetyltransf"/>
</dbReference>
<dbReference type="Pfam" id="PF13508">
    <property type="entry name" value="Acetyltransf_7"/>
    <property type="match status" value="1"/>
</dbReference>
<name>A0AA95HBD3_9GAMM</name>
<dbReference type="InterPro" id="IPR000182">
    <property type="entry name" value="GNAT_dom"/>
</dbReference>
<dbReference type="Gene3D" id="3.40.630.30">
    <property type="match status" value="1"/>
</dbReference>
<reference evidence="4" key="2">
    <citation type="submission" date="2023-04" db="EMBL/GenBank/DDBJ databases">
        <authorList>
            <person name="Beletskiy A.V."/>
            <person name="Mardanov A.V."/>
            <person name="Ravin N.V."/>
        </authorList>
    </citation>
    <scope>NUCLEOTIDE SEQUENCE</scope>
    <source>
        <strain evidence="4">GKL-01</strain>
    </source>
</reference>
<accession>A0AA95HBD3</accession>
<evidence type="ECO:0000313" key="4">
    <source>
        <dbReference type="EMBL" id="WGZ91601.1"/>
    </source>
</evidence>
<reference evidence="4" key="1">
    <citation type="journal article" date="2023" name="Int. J. Mol. Sci.">
        <title>Metagenomics Revealed a New Genus 'Candidatus Thiocaldithrix dubininis' gen. nov., sp. nov. and a New Species 'Candidatus Thiothrix putei' sp. nov. in the Family Thiotrichaceae, Some Members of Which Have Traits of Both Na+- and H+-Motive Energetics.</title>
        <authorList>
            <person name="Ravin N.V."/>
            <person name="Muntyan M.S."/>
            <person name="Smolyakov D.D."/>
            <person name="Rudenko T.S."/>
            <person name="Beletsky A.V."/>
            <person name="Mardanov A.V."/>
            <person name="Grabovich M.Y."/>
        </authorList>
    </citation>
    <scope>NUCLEOTIDE SEQUENCE</scope>
    <source>
        <strain evidence="4">GKL-01</strain>
    </source>
</reference>
<dbReference type="EMBL" id="CP124755">
    <property type="protein sequence ID" value="WGZ91601.1"/>
    <property type="molecule type" value="Genomic_DNA"/>
</dbReference>
<dbReference type="InterPro" id="IPR016181">
    <property type="entry name" value="Acyl_CoA_acyltransferase"/>
</dbReference>
<gene>
    <name evidence="4" type="ORF">QJT80_03795</name>
</gene>
<dbReference type="PANTHER" id="PTHR43877:SF2">
    <property type="entry name" value="AMINOALKYLPHOSPHONATE N-ACETYLTRANSFERASE-RELATED"/>
    <property type="match status" value="1"/>
</dbReference>
<dbReference type="GO" id="GO:0016747">
    <property type="term" value="F:acyltransferase activity, transferring groups other than amino-acyl groups"/>
    <property type="evidence" value="ECO:0007669"/>
    <property type="project" value="InterPro"/>
</dbReference>
<keyword evidence="2" id="KW-0012">Acyltransferase</keyword>
<protein>
    <submittedName>
        <fullName evidence="4">GNAT family N-acetyltransferase</fullName>
    </submittedName>
</protein>
<feature type="domain" description="N-acetyltransferase" evidence="3">
    <location>
        <begin position="1"/>
        <end position="146"/>
    </location>
</feature>
<dbReference type="PANTHER" id="PTHR43877">
    <property type="entry name" value="AMINOALKYLPHOSPHONATE N-ACETYLTRANSFERASE-RELATED-RELATED"/>
    <property type="match status" value="1"/>
</dbReference>
<proteinExistence type="predicted"/>
<keyword evidence="1" id="KW-0808">Transferase</keyword>
<dbReference type="KEGG" id="tdu:QJT80_03795"/>
<dbReference type="SUPFAM" id="SSF55729">
    <property type="entry name" value="Acyl-CoA N-acyltransferases (Nat)"/>
    <property type="match status" value="1"/>
</dbReference>
<dbReference type="Proteomes" id="UP001300672">
    <property type="component" value="Chromosome"/>
</dbReference>
<organism evidence="4">
    <name type="scientific">Candidatus Thiocaldithrix dubininis</name>
    <dbReference type="NCBI Taxonomy" id="3080823"/>
    <lineage>
        <taxon>Bacteria</taxon>
        <taxon>Pseudomonadati</taxon>
        <taxon>Pseudomonadota</taxon>
        <taxon>Gammaproteobacteria</taxon>
        <taxon>Thiotrichales</taxon>
        <taxon>Thiotrichaceae</taxon>
        <taxon>Candidatus Thiocaldithrix</taxon>
    </lineage>
</organism>
<dbReference type="CDD" id="cd04301">
    <property type="entry name" value="NAT_SF"/>
    <property type="match status" value="1"/>
</dbReference>
<dbReference type="PROSITE" id="PS51186">
    <property type="entry name" value="GNAT"/>
    <property type="match status" value="1"/>
</dbReference>
<dbReference type="AlphaFoldDB" id="A0AA95HBD3"/>
<evidence type="ECO:0000259" key="3">
    <source>
        <dbReference type="PROSITE" id="PS51186"/>
    </source>
</evidence>